<evidence type="ECO:0000256" key="8">
    <source>
        <dbReference type="ARBA" id="ARBA00023242"/>
    </source>
</evidence>
<evidence type="ECO:0000256" key="6">
    <source>
        <dbReference type="ARBA" id="ARBA00022989"/>
    </source>
</evidence>
<dbReference type="Proteomes" id="UP001046870">
    <property type="component" value="Chromosome 5"/>
</dbReference>
<evidence type="ECO:0000256" key="1">
    <source>
        <dbReference type="ARBA" id="ARBA00004115"/>
    </source>
</evidence>
<keyword evidence="5" id="KW-0256">Endoplasmic reticulum</keyword>
<feature type="compositionally biased region" description="Pro residues" evidence="13">
    <location>
        <begin position="185"/>
        <end position="201"/>
    </location>
</feature>
<evidence type="ECO:0000259" key="16">
    <source>
        <dbReference type="Pfam" id="PF13908"/>
    </source>
</evidence>
<dbReference type="PANTHER" id="PTHR31395:SF14">
    <property type="entry name" value="PROTEIN SHISA-5"/>
    <property type="match status" value="1"/>
</dbReference>
<reference evidence="17" key="1">
    <citation type="submission" date="2021-01" db="EMBL/GenBank/DDBJ databases">
        <authorList>
            <person name="Zahm M."/>
            <person name="Roques C."/>
            <person name="Cabau C."/>
            <person name="Klopp C."/>
            <person name="Donnadieu C."/>
            <person name="Jouanno E."/>
            <person name="Lampietro C."/>
            <person name="Louis A."/>
            <person name="Herpin A."/>
            <person name="Echchiki A."/>
            <person name="Berthelot C."/>
            <person name="Parey E."/>
            <person name="Roest-Crollius H."/>
            <person name="Braasch I."/>
            <person name="Postlethwait J."/>
            <person name="Bobe J."/>
            <person name="Montfort J."/>
            <person name="Bouchez O."/>
            <person name="Begum T."/>
            <person name="Mejri S."/>
            <person name="Adams A."/>
            <person name="Chen W.-J."/>
            <person name="Guiguen Y."/>
        </authorList>
    </citation>
    <scope>NUCLEOTIDE SEQUENCE</scope>
    <source>
        <strain evidence="17">YG-15Mar2019-1</strain>
        <tissue evidence="17">Brain</tissue>
    </source>
</reference>
<dbReference type="InterPro" id="IPR053891">
    <property type="entry name" value="Shisa_N"/>
</dbReference>
<feature type="signal peptide" evidence="15">
    <location>
        <begin position="1"/>
        <end position="21"/>
    </location>
</feature>
<evidence type="ECO:0000256" key="5">
    <source>
        <dbReference type="ARBA" id="ARBA00022824"/>
    </source>
</evidence>
<comment type="caution">
    <text evidence="17">The sequence shown here is derived from an EMBL/GenBank/DDBJ whole genome shotgun (WGS) entry which is preliminary data.</text>
</comment>
<feature type="domain" description="Shisa N-terminal" evidence="16">
    <location>
        <begin position="21"/>
        <end position="71"/>
    </location>
</feature>
<dbReference type="GO" id="GO:0005789">
    <property type="term" value="C:endoplasmic reticulum membrane"/>
    <property type="evidence" value="ECO:0007669"/>
    <property type="project" value="UniProtKB-SubCell"/>
</dbReference>
<feature type="compositionally biased region" description="Low complexity" evidence="13">
    <location>
        <begin position="127"/>
        <end position="158"/>
    </location>
</feature>
<keyword evidence="6 14" id="KW-1133">Transmembrane helix</keyword>
<feature type="region of interest" description="Disordered" evidence="13">
    <location>
        <begin position="127"/>
        <end position="251"/>
    </location>
</feature>
<keyword evidence="18" id="KW-1185">Reference proteome</keyword>
<organism evidence="17 18">
    <name type="scientific">Megalops atlanticus</name>
    <name type="common">Tarpon</name>
    <name type="synonym">Clupea gigantea</name>
    <dbReference type="NCBI Taxonomy" id="7932"/>
    <lineage>
        <taxon>Eukaryota</taxon>
        <taxon>Metazoa</taxon>
        <taxon>Chordata</taxon>
        <taxon>Craniata</taxon>
        <taxon>Vertebrata</taxon>
        <taxon>Euteleostomi</taxon>
        <taxon>Actinopterygii</taxon>
        <taxon>Neopterygii</taxon>
        <taxon>Teleostei</taxon>
        <taxon>Elopiformes</taxon>
        <taxon>Megalopidae</taxon>
        <taxon>Megalops</taxon>
    </lineage>
</organism>
<keyword evidence="4" id="KW-0053">Apoptosis</keyword>
<dbReference type="GO" id="GO:0006915">
    <property type="term" value="P:apoptotic process"/>
    <property type="evidence" value="ECO:0007669"/>
    <property type="project" value="UniProtKB-KW"/>
</dbReference>
<dbReference type="EMBL" id="JAFDVH010000005">
    <property type="protein sequence ID" value="KAG7478121.1"/>
    <property type="molecule type" value="Genomic_DNA"/>
</dbReference>
<keyword evidence="8" id="KW-0539">Nucleus</keyword>
<evidence type="ECO:0000256" key="3">
    <source>
        <dbReference type="ARBA" id="ARBA00022692"/>
    </source>
</evidence>
<dbReference type="InterPro" id="IPR026910">
    <property type="entry name" value="Shisa"/>
</dbReference>
<feature type="compositionally biased region" description="Pro residues" evidence="13">
    <location>
        <begin position="217"/>
        <end position="230"/>
    </location>
</feature>
<evidence type="ECO:0000256" key="11">
    <source>
        <dbReference type="ARBA" id="ARBA00040441"/>
    </source>
</evidence>
<dbReference type="GO" id="GO:0031965">
    <property type="term" value="C:nuclear membrane"/>
    <property type="evidence" value="ECO:0007669"/>
    <property type="project" value="UniProtKB-SubCell"/>
</dbReference>
<comment type="function">
    <text evidence="9">Can induce apoptosis in a caspase-dependent manner and plays a role in p53/TP53-dependent apoptosis.</text>
</comment>
<dbReference type="Pfam" id="PF13908">
    <property type="entry name" value="Shisa_N"/>
    <property type="match status" value="1"/>
</dbReference>
<evidence type="ECO:0000256" key="4">
    <source>
        <dbReference type="ARBA" id="ARBA00022703"/>
    </source>
</evidence>
<name>A0A9D3Q8V5_MEGAT</name>
<keyword evidence="3 14" id="KW-0812">Transmembrane</keyword>
<evidence type="ECO:0000256" key="2">
    <source>
        <dbReference type="ARBA" id="ARBA00004126"/>
    </source>
</evidence>
<evidence type="ECO:0000256" key="7">
    <source>
        <dbReference type="ARBA" id="ARBA00023136"/>
    </source>
</evidence>
<dbReference type="PANTHER" id="PTHR31395">
    <property type="entry name" value="SHISA"/>
    <property type="match status" value="1"/>
</dbReference>
<evidence type="ECO:0000256" key="12">
    <source>
        <dbReference type="ARBA" id="ARBA00041983"/>
    </source>
</evidence>
<dbReference type="OrthoDB" id="9949323at2759"/>
<dbReference type="AlphaFoldDB" id="A0A9D3Q8V5"/>
<evidence type="ECO:0000256" key="15">
    <source>
        <dbReference type="SAM" id="SignalP"/>
    </source>
</evidence>
<protein>
    <recommendedName>
        <fullName evidence="11">Protein shisa-5</fullName>
    </recommendedName>
    <alternativeName>
        <fullName evidence="12">Scotin</fullName>
    </alternativeName>
</protein>
<feature type="chain" id="PRO_5039263888" description="Protein shisa-5" evidence="15">
    <location>
        <begin position="22"/>
        <end position="251"/>
    </location>
</feature>
<keyword evidence="15" id="KW-0732">Signal</keyword>
<proteinExistence type="inferred from homology"/>
<evidence type="ECO:0000256" key="10">
    <source>
        <dbReference type="ARBA" id="ARBA00038108"/>
    </source>
</evidence>
<evidence type="ECO:0000313" key="17">
    <source>
        <dbReference type="EMBL" id="KAG7478121.1"/>
    </source>
</evidence>
<keyword evidence="7 14" id="KW-0472">Membrane</keyword>
<sequence length="251" mass="27256">MASTPCLVFVLCLSLISLVEGEDCSSYFDSNSRYHSKKDCPAFQFCCGDCEERYCCSNFLKKFDEDEQRNCVFGGPNKDILSITSGVVGLVILIILIISCCVCPCCCLYKMCRKPTPVVATTTHTTTVTHTPYPQQPNPAQAYQGAQYPGYQPVPVQPGYGGQPVPTAPYQGQPYSPAHSSQFTGPPPPYQEPGPGYPSAPVPYSQAGYDVGHPAYPLQPPAQPGYPPQPDYNSTQPAYNPAFVEPPKTGY</sequence>
<feature type="transmembrane region" description="Helical" evidence="14">
    <location>
        <begin position="87"/>
        <end position="109"/>
    </location>
</feature>
<gene>
    <name evidence="17" type="ORF">MATL_G00077070</name>
</gene>
<evidence type="ECO:0000256" key="9">
    <source>
        <dbReference type="ARBA" id="ARBA00037507"/>
    </source>
</evidence>
<evidence type="ECO:0000256" key="13">
    <source>
        <dbReference type="SAM" id="MobiDB-lite"/>
    </source>
</evidence>
<evidence type="ECO:0000256" key="14">
    <source>
        <dbReference type="SAM" id="Phobius"/>
    </source>
</evidence>
<comment type="similarity">
    <text evidence="10">Belongs to the shisa family.</text>
</comment>
<accession>A0A9D3Q8V5</accession>
<comment type="subcellular location">
    <subcellularLocation>
        <location evidence="1">Endoplasmic reticulum membrane</location>
        <topology evidence="1">Single-pass type I membrane protein</topology>
    </subcellularLocation>
    <subcellularLocation>
        <location evidence="2">Nucleus membrane</location>
    </subcellularLocation>
</comment>
<evidence type="ECO:0000313" key="18">
    <source>
        <dbReference type="Proteomes" id="UP001046870"/>
    </source>
</evidence>